<sequence length="776" mass="87002">MHLQSYLGAEGCWPLGDMFSLLRPCGGSDSGEAGRILHTNEDGHALLCDVDSCSTKTMPSLNEPKGWHPISFTVPGAGAGEESIYVMNSDRQPLSLEVLHMGPGSPEQKRRPYHRRDGPHEFKWQPLPPPSFAESEDRWVQASTVLDNGRIICVSTMGHWTQRDTDRTYCFDTDCHEWLHAGDWVLPLEGRAVHVPELDTWLGFSIDIPHHLCAMDLSAVAMAPRQAPTPTHVWEDLNPPPMEETSIVLNRRFPSIVHRTFKEWQPMGRSLVNLGSGRFCIAKMFQVEQTVSLSCSFEERKSTVGEFAVLIGVEVVRDSEGGGLRMVKHKSKRYMFTSNSIKGIAGLRRRSNSIATRRRSTRSVSQARTTVCSAGDQAKMNRRFVNLVVANNKSRMYSLHRLDVAKHLFYPSTAEAEVANENGNNNGGKPQRIEKLRRLPSPSLHLQPYFTDGWWSRGDMFSLLRPGGGSDGEAGRILHTNENGHAILCDAGSCSAKTLPSLNEPKGWDPISFTVPGAGGESIYVMRSNHRPHNLEILHLGPGCREPFLEFKWQPLPPPPFGGDGNRWVRSSTLLDDGRIFCVSAIGYCMEMHMHIGGTYCFDTESEEWWEAGDWFLPFDGRAVHVPELDTWLGFSPDNPHHLCAMDLSSVAMAPRQAPTRAHVWEDLNPPPREKTSIVLKRRFPGTVHTTKEWQPMECNLVNLGSGRFCIAKFFNMRQTVKLSYSFEQNSKTVGEFAVLTGVEVDRGGEGGGLRMVKHKSKRYMFTDDCVIKWVL</sequence>
<dbReference type="PANTHER" id="PTHR33085">
    <property type="entry name" value="OS12G0113100 PROTEIN-RELATED"/>
    <property type="match status" value="1"/>
</dbReference>
<proteinExistence type="predicted"/>
<feature type="non-terminal residue" evidence="2">
    <location>
        <position position="1"/>
    </location>
</feature>
<organism evidence="2 3">
    <name type="scientific">Eragrostis curvula</name>
    <name type="common">weeping love grass</name>
    <dbReference type="NCBI Taxonomy" id="38414"/>
    <lineage>
        <taxon>Eukaryota</taxon>
        <taxon>Viridiplantae</taxon>
        <taxon>Streptophyta</taxon>
        <taxon>Embryophyta</taxon>
        <taxon>Tracheophyta</taxon>
        <taxon>Spermatophyta</taxon>
        <taxon>Magnoliopsida</taxon>
        <taxon>Liliopsida</taxon>
        <taxon>Poales</taxon>
        <taxon>Poaceae</taxon>
        <taxon>PACMAD clade</taxon>
        <taxon>Chloridoideae</taxon>
        <taxon>Eragrostideae</taxon>
        <taxon>Eragrostidinae</taxon>
        <taxon>Eragrostis</taxon>
    </lineage>
</organism>
<name>A0A5J9W1H2_9POAL</name>
<evidence type="ECO:0000313" key="3">
    <source>
        <dbReference type="Proteomes" id="UP000324897"/>
    </source>
</evidence>
<dbReference type="AlphaFoldDB" id="A0A5J9W1H2"/>
<dbReference type="InterPro" id="IPR012871">
    <property type="entry name" value="DUF1668_ORYSA"/>
</dbReference>
<dbReference type="Proteomes" id="UP000324897">
    <property type="component" value="Chromosome 4"/>
</dbReference>
<dbReference type="Gramene" id="TVU41745">
    <property type="protein sequence ID" value="TVU41745"/>
    <property type="gene ID" value="EJB05_15291"/>
</dbReference>
<reference evidence="2 3" key="1">
    <citation type="journal article" date="2019" name="Sci. Rep.">
        <title>A high-quality genome of Eragrostis curvula grass provides insights into Poaceae evolution and supports new strategies to enhance forage quality.</title>
        <authorList>
            <person name="Carballo J."/>
            <person name="Santos B.A.C.M."/>
            <person name="Zappacosta D."/>
            <person name="Garbus I."/>
            <person name="Selva J.P."/>
            <person name="Gallo C.A."/>
            <person name="Diaz A."/>
            <person name="Albertini E."/>
            <person name="Caccamo M."/>
            <person name="Echenique V."/>
        </authorList>
    </citation>
    <scope>NUCLEOTIDE SEQUENCE [LARGE SCALE GENOMIC DNA]</scope>
    <source>
        <strain evidence="3">cv. Victoria</strain>
        <tissue evidence="2">Leaf</tissue>
    </source>
</reference>
<keyword evidence="3" id="KW-1185">Reference proteome</keyword>
<dbReference type="EMBL" id="RWGY01000007">
    <property type="protein sequence ID" value="TVU41745.1"/>
    <property type="molecule type" value="Genomic_DNA"/>
</dbReference>
<protein>
    <submittedName>
        <fullName evidence="2">Uncharacterized protein</fullName>
    </submittedName>
</protein>
<comment type="caution">
    <text evidence="2">The sequence shown here is derived from an EMBL/GenBank/DDBJ whole genome shotgun (WGS) entry which is preliminary data.</text>
</comment>
<feature type="compositionally biased region" description="Basic and acidic residues" evidence="1">
    <location>
        <begin position="107"/>
        <end position="123"/>
    </location>
</feature>
<dbReference type="PANTHER" id="PTHR33085:SF102">
    <property type="entry name" value="DUF1618 DOMAIN-CONTAINING PROTEIN"/>
    <property type="match status" value="1"/>
</dbReference>
<dbReference type="Pfam" id="PF07893">
    <property type="entry name" value="DUF1668"/>
    <property type="match status" value="2"/>
</dbReference>
<accession>A0A5J9W1H2</accession>
<feature type="region of interest" description="Disordered" evidence="1">
    <location>
        <begin position="101"/>
        <end position="128"/>
    </location>
</feature>
<evidence type="ECO:0000313" key="2">
    <source>
        <dbReference type="EMBL" id="TVU41745.1"/>
    </source>
</evidence>
<evidence type="ECO:0000256" key="1">
    <source>
        <dbReference type="SAM" id="MobiDB-lite"/>
    </source>
</evidence>
<gene>
    <name evidence="2" type="ORF">EJB05_15291</name>
</gene>